<proteinExistence type="predicted"/>
<accession>A0A7H0Y290</accession>
<evidence type="ECO:0000313" key="2">
    <source>
        <dbReference type="Proteomes" id="UP000516384"/>
    </source>
</evidence>
<dbReference type="AlphaFoldDB" id="A0A7H0Y290"/>
<dbReference type="RefSeq" id="WP_190297106.1">
    <property type="nucleotide sequence ID" value="NZ_CP061172.1"/>
</dbReference>
<protein>
    <submittedName>
        <fullName evidence="1">Uncharacterized protein</fullName>
    </submittedName>
</protein>
<sequence>MTVERISTRKERSDKKKSIAPYIPDVFRVWIHRIARHLEIPEGEIGVLLIDAAVHNEDCIRFFSAYYKRNFSHENSLFLGNEFAASIDEYIQITGNRDRFKVRVGKTLYNRIGEFQIALGTPYLAHATHALIRYALHTKCIVLQIAPTLNYDALFNNAPFPRPHTQLNVSDLAFPKGSPTKSKKIKPENSIALSKDLREPKTEIAKSVKGKLEGRSVWSILR</sequence>
<dbReference type="EMBL" id="CP061172">
    <property type="protein sequence ID" value="QNR65198.1"/>
    <property type="molecule type" value="Genomic_DNA"/>
</dbReference>
<evidence type="ECO:0000313" key="1">
    <source>
        <dbReference type="EMBL" id="QNR65198.1"/>
    </source>
</evidence>
<dbReference type="Proteomes" id="UP000516384">
    <property type="component" value="Chromosome"/>
</dbReference>
<organism evidence="1 2">
    <name type="scientific">Paenibacillus peoriae</name>
    <dbReference type="NCBI Taxonomy" id="59893"/>
    <lineage>
        <taxon>Bacteria</taxon>
        <taxon>Bacillati</taxon>
        <taxon>Bacillota</taxon>
        <taxon>Bacilli</taxon>
        <taxon>Bacillales</taxon>
        <taxon>Paenibacillaceae</taxon>
        <taxon>Paenibacillus</taxon>
    </lineage>
</organism>
<name>A0A7H0Y290_9BACL</name>
<gene>
    <name evidence="1" type="ORF">IAQ67_14875</name>
</gene>
<reference evidence="1 2" key="1">
    <citation type="submission" date="2020-09" db="EMBL/GenBank/DDBJ databases">
        <title>Characterization of Paenibacillus peoriae strain ZF390 with broad-spectrum antimicrobial activity as a potential biocontrol agent.</title>
        <authorList>
            <person name="Li L."/>
            <person name="Zhao Y."/>
            <person name="Li B."/>
            <person name="Xie X."/>
        </authorList>
    </citation>
    <scope>NUCLEOTIDE SEQUENCE [LARGE SCALE GENOMIC DNA]</scope>
    <source>
        <strain evidence="1 2">ZF390</strain>
    </source>
</reference>